<evidence type="ECO:0000313" key="1">
    <source>
        <dbReference type="EMBL" id="EPB91539.1"/>
    </source>
</evidence>
<dbReference type="InParanoid" id="S2JNK5"/>
<dbReference type="AlphaFoldDB" id="S2JNK5"/>
<dbReference type="OrthoDB" id="2209908at2759"/>
<sequence>MHNDFYTSDNLAILDDIVNTFVDAQLQIINRETLLYSYNTTQRQSLVLLEDDGVHEIIAQKEFPKTDQTHQPLQETYNQDKLTLIMQGLVVTGSLLPSAFSLPANLSDASKRKKSFNWKPRFIFKREKLTFIAYRYPKTVDIHSLRSIAIRLLVNLCPYTDND</sequence>
<keyword evidence="2" id="KW-1185">Reference proteome</keyword>
<dbReference type="Proteomes" id="UP000014254">
    <property type="component" value="Unassembled WGS sequence"/>
</dbReference>
<name>S2JNK5_MUCC1</name>
<proteinExistence type="predicted"/>
<accession>S2JNK5</accession>
<dbReference type="OMA" id="MHNDFYT"/>
<protein>
    <submittedName>
        <fullName evidence="1">Uncharacterized protein</fullName>
    </submittedName>
</protein>
<reference evidence="2" key="1">
    <citation type="submission" date="2013-05" db="EMBL/GenBank/DDBJ databases">
        <title>The Genome sequence of Mucor circinelloides f. circinelloides 1006PhL.</title>
        <authorList>
            <consortium name="The Broad Institute Genomics Platform"/>
            <person name="Cuomo C."/>
            <person name="Earl A."/>
            <person name="Findley K."/>
            <person name="Lee S.C."/>
            <person name="Walker B."/>
            <person name="Young S."/>
            <person name="Zeng Q."/>
            <person name="Gargeya S."/>
            <person name="Fitzgerald M."/>
            <person name="Haas B."/>
            <person name="Abouelleil A."/>
            <person name="Allen A.W."/>
            <person name="Alvarado L."/>
            <person name="Arachchi H.M."/>
            <person name="Berlin A.M."/>
            <person name="Chapman S.B."/>
            <person name="Gainer-Dewar J."/>
            <person name="Goldberg J."/>
            <person name="Griggs A."/>
            <person name="Gujja S."/>
            <person name="Hansen M."/>
            <person name="Howarth C."/>
            <person name="Imamovic A."/>
            <person name="Ireland A."/>
            <person name="Larimer J."/>
            <person name="McCowan C."/>
            <person name="Murphy C."/>
            <person name="Pearson M."/>
            <person name="Poon T.W."/>
            <person name="Priest M."/>
            <person name="Roberts A."/>
            <person name="Saif S."/>
            <person name="Shea T."/>
            <person name="Sisk P."/>
            <person name="Sykes S."/>
            <person name="Wortman J."/>
            <person name="Nusbaum C."/>
            <person name="Birren B."/>
        </authorList>
    </citation>
    <scope>NUCLEOTIDE SEQUENCE [LARGE SCALE GENOMIC DNA]</scope>
    <source>
        <strain evidence="2">1006PhL</strain>
    </source>
</reference>
<dbReference type="VEuPathDB" id="FungiDB:HMPREF1544_01670"/>
<organism evidence="1 2">
    <name type="scientific">Mucor circinelloides f. circinelloides (strain 1006PhL)</name>
    <name type="common">Mucormycosis agent</name>
    <name type="synonym">Calyptromyces circinelloides</name>
    <dbReference type="NCBI Taxonomy" id="1220926"/>
    <lineage>
        <taxon>Eukaryota</taxon>
        <taxon>Fungi</taxon>
        <taxon>Fungi incertae sedis</taxon>
        <taxon>Mucoromycota</taxon>
        <taxon>Mucoromycotina</taxon>
        <taxon>Mucoromycetes</taxon>
        <taxon>Mucorales</taxon>
        <taxon>Mucorineae</taxon>
        <taxon>Mucoraceae</taxon>
        <taxon>Mucor</taxon>
    </lineage>
</organism>
<gene>
    <name evidence="1" type="ORF">HMPREF1544_01670</name>
</gene>
<evidence type="ECO:0000313" key="2">
    <source>
        <dbReference type="Proteomes" id="UP000014254"/>
    </source>
</evidence>
<dbReference type="EMBL" id="KE123908">
    <property type="protein sequence ID" value="EPB91539.1"/>
    <property type="molecule type" value="Genomic_DNA"/>
</dbReference>